<protein>
    <submittedName>
        <fullName evidence="1">Uncharacterized protein</fullName>
    </submittedName>
</protein>
<accession>A4VF18</accession>
<evidence type="ECO:0000313" key="2">
    <source>
        <dbReference type="Proteomes" id="UP000009168"/>
    </source>
</evidence>
<keyword evidence="2" id="KW-1185">Reference proteome</keyword>
<gene>
    <name evidence="1" type="ORF">TTHERM_00487159</name>
</gene>
<organism evidence="1 2">
    <name type="scientific">Tetrahymena thermophila (strain SB210)</name>
    <dbReference type="NCBI Taxonomy" id="312017"/>
    <lineage>
        <taxon>Eukaryota</taxon>
        <taxon>Sar</taxon>
        <taxon>Alveolata</taxon>
        <taxon>Ciliophora</taxon>
        <taxon>Intramacronucleata</taxon>
        <taxon>Oligohymenophorea</taxon>
        <taxon>Hymenostomatida</taxon>
        <taxon>Tetrahymenina</taxon>
        <taxon>Tetrahymenidae</taxon>
        <taxon>Tetrahymena</taxon>
    </lineage>
</organism>
<dbReference type="InParanoid" id="A4VF18"/>
<dbReference type="GeneID" id="7838949"/>
<dbReference type="RefSeq" id="XP_001470676.1">
    <property type="nucleotide sequence ID" value="XM_001470626.2"/>
</dbReference>
<name>A4VF18_TETTS</name>
<dbReference type="EMBL" id="GG662587">
    <property type="protein sequence ID" value="EDK31246.1"/>
    <property type="molecule type" value="Genomic_DNA"/>
</dbReference>
<evidence type="ECO:0000313" key="1">
    <source>
        <dbReference type="EMBL" id="EDK31246.1"/>
    </source>
</evidence>
<dbReference type="KEGG" id="tet:TTHERM_00487159"/>
<dbReference type="Proteomes" id="UP000009168">
    <property type="component" value="Unassembled WGS sequence"/>
</dbReference>
<dbReference type="HOGENOM" id="CLU_1291284_0_0_1"/>
<sequence length="214" mass="26113">MNINNFSQKQHQQCSRPKLSNQLSRQIINNKIYCFHIYIQENYSFQDFLIYYFNLNQLYLFQKTLKNFQYCFQILYYVIKMMLKMVNLNKFLMNTKIAQNSYKLQNLKKFKSKIQIDSKKNVLSTYIHQPEINSKYEQSLVDVQQQKQNMKFNQSCRQDEQIQSSECAFKNQQIQIIDHSMYQNQQQQFQEKQIHLKYPNGNTQDQQNFQEIIQ</sequence>
<reference evidence="2" key="1">
    <citation type="journal article" date="2006" name="PLoS Biol.">
        <title>Macronuclear genome sequence of the ciliate Tetrahymena thermophila, a model eukaryote.</title>
        <authorList>
            <person name="Eisen J.A."/>
            <person name="Coyne R.S."/>
            <person name="Wu M."/>
            <person name="Wu D."/>
            <person name="Thiagarajan M."/>
            <person name="Wortman J.R."/>
            <person name="Badger J.H."/>
            <person name="Ren Q."/>
            <person name="Amedeo P."/>
            <person name="Jones K.M."/>
            <person name="Tallon L.J."/>
            <person name="Delcher A.L."/>
            <person name="Salzberg S.L."/>
            <person name="Silva J.C."/>
            <person name="Haas B.J."/>
            <person name="Majoros W.H."/>
            <person name="Farzad M."/>
            <person name="Carlton J.M."/>
            <person name="Smith R.K. Jr."/>
            <person name="Garg J."/>
            <person name="Pearlman R.E."/>
            <person name="Karrer K.M."/>
            <person name="Sun L."/>
            <person name="Manning G."/>
            <person name="Elde N.C."/>
            <person name="Turkewitz A.P."/>
            <person name="Asai D.J."/>
            <person name="Wilkes D.E."/>
            <person name="Wang Y."/>
            <person name="Cai H."/>
            <person name="Collins K."/>
            <person name="Stewart B.A."/>
            <person name="Lee S.R."/>
            <person name="Wilamowska K."/>
            <person name="Weinberg Z."/>
            <person name="Ruzzo W.L."/>
            <person name="Wloga D."/>
            <person name="Gaertig J."/>
            <person name="Frankel J."/>
            <person name="Tsao C.-C."/>
            <person name="Gorovsky M.A."/>
            <person name="Keeling P.J."/>
            <person name="Waller R.F."/>
            <person name="Patron N.J."/>
            <person name="Cherry J.M."/>
            <person name="Stover N.A."/>
            <person name="Krieger C.J."/>
            <person name="del Toro C."/>
            <person name="Ryder H.F."/>
            <person name="Williamson S.C."/>
            <person name="Barbeau R.A."/>
            <person name="Hamilton E.P."/>
            <person name="Orias E."/>
        </authorList>
    </citation>
    <scope>NUCLEOTIDE SEQUENCE [LARGE SCALE GENOMIC DNA]</scope>
    <source>
        <strain evidence="2">SB210</strain>
    </source>
</reference>
<proteinExistence type="predicted"/>
<dbReference type="AlphaFoldDB" id="A4VF18"/>